<organism evidence="1 2">
    <name type="scientific">Natrinema ejinorense</name>
    <dbReference type="NCBI Taxonomy" id="373386"/>
    <lineage>
        <taxon>Archaea</taxon>
        <taxon>Methanobacteriati</taxon>
        <taxon>Methanobacteriota</taxon>
        <taxon>Stenosarchaea group</taxon>
        <taxon>Halobacteria</taxon>
        <taxon>Halobacteriales</taxon>
        <taxon>Natrialbaceae</taxon>
        <taxon>Natrinema</taxon>
    </lineage>
</organism>
<dbReference type="EMBL" id="NXNI01000001">
    <property type="protein sequence ID" value="PCR89464.1"/>
    <property type="molecule type" value="Genomic_DNA"/>
</dbReference>
<comment type="caution">
    <text evidence="1">The sequence shown here is derived from an EMBL/GenBank/DDBJ whole genome shotgun (WGS) entry which is preliminary data.</text>
</comment>
<sequence length="64" mass="7366">MLSTDHPQDDLLIADALLRESYRLEDTDPARANRANDLASEIISTHGLRLCELQRQIDRETYPE</sequence>
<gene>
    <name evidence="1" type="ORF">CP557_02270</name>
</gene>
<protein>
    <submittedName>
        <fullName evidence="1">Uncharacterized protein</fullName>
    </submittedName>
</protein>
<accession>A0A2A5QRN7</accession>
<dbReference type="OrthoDB" id="353855at2157"/>
<evidence type="ECO:0000313" key="1">
    <source>
        <dbReference type="EMBL" id="PCR89464.1"/>
    </source>
</evidence>
<name>A0A2A5QRN7_9EURY</name>
<evidence type="ECO:0000313" key="2">
    <source>
        <dbReference type="Proteomes" id="UP000219689"/>
    </source>
</evidence>
<keyword evidence="2" id="KW-1185">Reference proteome</keyword>
<dbReference type="RefSeq" id="WP_097378410.1">
    <property type="nucleotide sequence ID" value="NZ_NXNI01000001.1"/>
</dbReference>
<dbReference type="AlphaFoldDB" id="A0A2A5QRN7"/>
<reference evidence="1 2" key="1">
    <citation type="submission" date="2017-09" db="EMBL/GenBank/DDBJ databases">
        <title>Genome sequences of Natrinema ejinorence JCM 13890T.</title>
        <authorList>
            <person name="Roh S.W."/>
            <person name="Kim Y.B."/>
            <person name="Kim J.Y."/>
        </authorList>
    </citation>
    <scope>NUCLEOTIDE SEQUENCE [LARGE SCALE GENOMIC DNA]</scope>
    <source>
        <strain evidence="1 2">JCM 13890</strain>
    </source>
</reference>
<dbReference type="Proteomes" id="UP000219689">
    <property type="component" value="Unassembled WGS sequence"/>
</dbReference>
<proteinExistence type="predicted"/>